<feature type="domain" description="Putative mannosyltransferase YkcA/B-like C-terminal" evidence="3">
    <location>
        <begin position="195"/>
        <end position="298"/>
    </location>
</feature>
<gene>
    <name evidence="4" type="ORF">FTUN_2319</name>
</gene>
<dbReference type="InterPro" id="IPR056785">
    <property type="entry name" value="YkcA/B-like_C"/>
</dbReference>
<feature type="transmembrane region" description="Helical" evidence="2">
    <location>
        <begin position="43"/>
        <end position="64"/>
    </location>
</feature>
<dbReference type="KEGG" id="ftj:FTUN_2319"/>
<reference evidence="5" key="1">
    <citation type="submission" date="2020-05" db="EMBL/GenBank/DDBJ databases">
        <title>Frigoriglobus tundricola gen. nov., sp. nov., a psychrotolerant cellulolytic planctomycete of the family Gemmataceae with two divergent copies of 16S rRNA gene.</title>
        <authorList>
            <person name="Kulichevskaya I.S."/>
            <person name="Ivanova A.A."/>
            <person name="Naumoff D.G."/>
            <person name="Beletsky A.V."/>
            <person name="Rijpstra W.I.C."/>
            <person name="Sinninghe Damste J.S."/>
            <person name="Mardanov A.V."/>
            <person name="Ravin N.V."/>
            <person name="Dedysh S.N."/>
        </authorList>
    </citation>
    <scope>NUCLEOTIDE SEQUENCE [LARGE SCALE GENOMIC DNA]</scope>
    <source>
        <strain evidence="5">PL17</strain>
    </source>
</reference>
<evidence type="ECO:0000256" key="2">
    <source>
        <dbReference type="SAM" id="Phobius"/>
    </source>
</evidence>
<evidence type="ECO:0000259" key="3">
    <source>
        <dbReference type="Pfam" id="PF24878"/>
    </source>
</evidence>
<dbReference type="Proteomes" id="UP000503447">
    <property type="component" value="Chromosome"/>
</dbReference>
<feature type="region of interest" description="Disordered" evidence="1">
    <location>
        <begin position="347"/>
        <end position="367"/>
    </location>
</feature>
<feature type="transmembrane region" description="Helical" evidence="2">
    <location>
        <begin position="105"/>
        <end position="123"/>
    </location>
</feature>
<proteinExistence type="predicted"/>
<evidence type="ECO:0000313" key="4">
    <source>
        <dbReference type="EMBL" id="QJW94796.1"/>
    </source>
</evidence>
<feature type="transmembrane region" description="Helical" evidence="2">
    <location>
        <begin position="135"/>
        <end position="158"/>
    </location>
</feature>
<dbReference type="Pfam" id="PF24878">
    <property type="entry name" value="YkcB_C"/>
    <property type="match status" value="1"/>
</dbReference>
<accession>A0A6M5YN82</accession>
<feature type="transmembrane region" description="Helical" evidence="2">
    <location>
        <begin position="12"/>
        <end position="31"/>
    </location>
</feature>
<dbReference type="EMBL" id="CP053452">
    <property type="protein sequence ID" value="QJW94796.1"/>
    <property type="molecule type" value="Genomic_DNA"/>
</dbReference>
<organism evidence="4 5">
    <name type="scientific">Frigoriglobus tundricola</name>
    <dbReference type="NCBI Taxonomy" id="2774151"/>
    <lineage>
        <taxon>Bacteria</taxon>
        <taxon>Pseudomonadati</taxon>
        <taxon>Planctomycetota</taxon>
        <taxon>Planctomycetia</taxon>
        <taxon>Gemmatales</taxon>
        <taxon>Gemmataceae</taxon>
        <taxon>Frigoriglobus</taxon>
    </lineage>
</organism>
<feature type="region of interest" description="Disordered" evidence="1">
    <location>
        <begin position="272"/>
        <end position="333"/>
    </location>
</feature>
<name>A0A6M5YN82_9BACT</name>
<keyword evidence="2" id="KW-1133">Transmembrane helix</keyword>
<keyword evidence="2" id="KW-0812">Transmembrane</keyword>
<protein>
    <recommendedName>
        <fullName evidence="3">Putative mannosyltransferase YkcA/B-like C-terminal domain-containing protein</fullName>
    </recommendedName>
</protein>
<evidence type="ECO:0000313" key="5">
    <source>
        <dbReference type="Proteomes" id="UP000503447"/>
    </source>
</evidence>
<feature type="compositionally biased region" description="Basic and acidic residues" evidence="1">
    <location>
        <begin position="299"/>
        <end position="319"/>
    </location>
</feature>
<feature type="transmembrane region" description="Helical" evidence="2">
    <location>
        <begin position="76"/>
        <end position="93"/>
    </location>
</feature>
<feature type="compositionally biased region" description="Pro residues" evidence="1">
    <location>
        <begin position="272"/>
        <end position="286"/>
    </location>
</feature>
<evidence type="ECO:0000256" key="1">
    <source>
        <dbReference type="SAM" id="MobiDB-lite"/>
    </source>
</evidence>
<keyword evidence="5" id="KW-1185">Reference proteome</keyword>
<dbReference type="AlphaFoldDB" id="A0A6M5YN82"/>
<dbReference type="RefSeq" id="WP_171470713.1">
    <property type="nucleotide sequence ID" value="NZ_CP053452.2"/>
</dbReference>
<keyword evidence="2" id="KW-0472">Membrane</keyword>
<sequence>MAGVRAGRRWPLGAQHIALLLWGGWLGTHWVVFSFARGIFHEYYTTVMGPAVAALAGAGTVALWREWFESGGRRGFLPTALFLTATWEAFIINREPELRRWLLPVLAAGIAFGLLGPLAVRWLKVRRWAGPGAQVATALAVLVLLVAPTCWSVAVVVAPGNPVIPNADPTALVGSERRGPGPFPFGTRPGENDKLVEFLRANRRNERFLVVAAESMAVSSIIIETGEPAVSLGGFMGADPTVTEEQFAQMVRDGVVRFVLSGGPAAGMRPPGGFPFPPPGGGPPGGPGNSPIMGWVRAHGKEVNPDLWRTDGPEGERSRRPGPGGPPGFMNRLYDCRPELGLLVPAAGAGGARSDAPNGPAPNGGQK</sequence>